<evidence type="ECO:0008006" key="3">
    <source>
        <dbReference type="Google" id="ProtNLM"/>
    </source>
</evidence>
<organism evidence="1 2">
    <name type="scientific">Phanerochaete sordida</name>
    <dbReference type="NCBI Taxonomy" id="48140"/>
    <lineage>
        <taxon>Eukaryota</taxon>
        <taxon>Fungi</taxon>
        <taxon>Dikarya</taxon>
        <taxon>Basidiomycota</taxon>
        <taxon>Agaricomycotina</taxon>
        <taxon>Agaricomycetes</taxon>
        <taxon>Polyporales</taxon>
        <taxon>Phanerochaetaceae</taxon>
        <taxon>Phanerochaete</taxon>
    </lineage>
</organism>
<protein>
    <recommendedName>
        <fullName evidence="3">F-box domain-containing protein</fullName>
    </recommendedName>
</protein>
<evidence type="ECO:0000313" key="1">
    <source>
        <dbReference type="EMBL" id="GJE89257.1"/>
    </source>
</evidence>
<gene>
    <name evidence="1" type="ORF">PsYK624_053530</name>
</gene>
<dbReference type="AlphaFoldDB" id="A0A9P3G4Y9"/>
<name>A0A9P3G4Y9_9APHY</name>
<accession>A0A9P3G4Y9</accession>
<keyword evidence="2" id="KW-1185">Reference proteome</keyword>
<reference evidence="1 2" key="1">
    <citation type="submission" date="2021-08" db="EMBL/GenBank/DDBJ databases">
        <title>Draft Genome Sequence of Phanerochaete sordida strain YK-624.</title>
        <authorList>
            <person name="Mori T."/>
            <person name="Dohra H."/>
            <person name="Suzuki T."/>
            <person name="Kawagishi H."/>
            <person name="Hirai H."/>
        </authorList>
    </citation>
    <scope>NUCLEOTIDE SEQUENCE [LARGE SCALE GENOMIC DNA]</scope>
    <source>
        <strain evidence="1 2">YK-624</strain>
    </source>
</reference>
<dbReference type="Gene3D" id="1.20.1280.50">
    <property type="match status" value="1"/>
</dbReference>
<dbReference type="Proteomes" id="UP000703269">
    <property type="component" value="Unassembled WGS sequence"/>
</dbReference>
<dbReference type="OrthoDB" id="2754780at2759"/>
<sequence length="538" mass="60803">MRLRKQMLPTAPTGSSNDYYESIFGYMREPLGADAAPSQFRINDLPPELLAEVFYSYILLVRVSRQHSAFVGSLPTPYSWLVVRHVCRAWRAVALAYPKLSSHIYLLRRECVQYMLRTSGAGPLYVYGGRIGHLMIDMAEYNLMQQEVFGHLERIAWVYSELYTAAVDSLNPPGQVKTSTLRGLVLKHGGARPPDRNALILQLSPGFTLYHLEEFHGRAEDLHLFSSIIPATLRVLTIHNCFPEDALNEFLTLLETLCSLEELTLDSPDLMINYYPPSAEHLRLYPGDNLVALNHLARLSIVGQYQPGFHLLRRLVLPSTAAVRQSFYGVFHYQPSYLPPDPFLTTLLGVESIPPQSMVLGTMLHDTIILYFWNERLSLEELRIQAHIRDGRSARFALKTSRTSMAFADDLLQRLPLGSVRVAYLFEDGPRPKPFPWLAVLPHLVALEELCIDCAPAGYADRRWIERRDAADSSLLPSLVSVLLRDRGLLMRRDPELCIAEAALAPERVVSHLSVTAHRLRTETEMFAGGRPISVDAF</sequence>
<comment type="caution">
    <text evidence="1">The sequence shown here is derived from an EMBL/GenBank/DDBJ whole genome shotgun (WGS) entry which is preliminary data.</text>
</comment>
<proteinExistence type="predicted"/>
<evidence type="ECO:0000313" key="2">
    <source>
        <dbReference type="Proteomes" id="UP000703269"/>
    </source>
</evidence>
<dbReference type="EMBL" id="BPQB01000012">
    <property type="protein sequence ID" value="GJE89257.1"/>
    <property type="molecule type" value="Genomic_DNA"/>
</dbReference>